<sequence length="199" mass="23500">MGKSVRRINPETKEEKTFKSIREAAISISNGTEKTPWRSHKLGQAIKNEEIYRGYKWEIIDEEIVYEDWMIEYIRKNYKGIESLESIAKAIGRTKIQVKNKVTYMGLKEKANIWEVDTRLIDYKAFKNKVDRIKKKVHKGAKVKVNIYNEDTEADGRKTKRTIEAEVDGAYRCFVNVIVNGIRRSYRYEEILEVEEEIR</sequence>
<evidence type="ECO:0000313" key="2">
    <source>
        <dbReference type="Proteomes" id="UP000008467"/>
    </source>
</evidence>
<evidence type="ECO:0000313" key="1">
    <source>
        <dbReference type="EMBL" id="ADZ82460.1"/>
    </source>
</evidence>
<dbReference type="Proteomes" id="UP000008467">
    <property type="component" value="Chromosome"/>
</dbReference>
<gene>
    <name evidence="1" type="ordered locus">Clole_0727</name>
</gene>
<dbReference type="EMBL" id="CP002582">
    <property type="protein sequence ID" value="ADZ82460.1"/>
    <property type="molecule type" value="Genomic_DNA"/>
</dbReference>
<proteinExistence type="predicted"/>
<name>F2JNW2_CELLD</name>
<dbReference type="STRING" id="642492.Clole_0727"/>
<protein>
    <submittedName>
        <fullName evidence="1">Uncharacterized protein</fullName>
    </submittedName>
</protein>
<reference evidence="1 2" key="1">
    <citation type="journal article" date="2011" name="J. Bacteriol.">
        <title>Complete genome sequence of the cellulose-degrading bacterium Cellulosilyticum lentocellum.</title>
        <authorList>
            <consortium name="US DOE Joint Genome Institute"/>
            <person name="Miller D.A."/>
            <person name="Suen G."/>
            <person name="Bruce D."/>
            <person name="Copeland A."/>
            <person name="Cheng J.F."/>
            <person name="Detter C."/>
            <person name="Goodwin L.A."/>
            <person name="Han C.S."/>
            <person name="Hauser L.J."/>
            <person name="Land M.L."/>
            <person name="Lapidus A."/>
            <person name="Lucas S."/>
            <person name="Meincke L."/>
            <person name="Pitluck S."/>
            <person name="Tapia R."/>
            <person name="Teshima H."/>
            <person name="Woyke T."/>
            <person name="Fox B.G."/>
            <person name="Angert E.R."/>
            <person name="Currie C.R."/>
        </authorList>
    </citation>
    <scope>NUCLEOTIDE SEQUENCE [LARGE SCALE GENOMIC DNA]</scope>
    <source>
        <strain evidence="2">ATCC 49066 / DSM 5427 / NCIMB 11756 / RHM5</strain>
    </source>
</reference>
<accession>F2JNW2</accession>
<dbReference type="RefSeq" id="WP_013655761.1">
    <property type="nucleotide sequence ID" value="NC_015275.1"/>
</dbReference>
<organism evidence="1 2">
    <name type="scientific">Cellulosilyticum lentocellum (strain ATCC 49066 / DSM 5427 / NCIMB 11756 / RHM5)</name>
    <name type="common">Clostridium lentocellum</name>
    <dbReference type="NCBI Taxonomy" id="642492"/>
    <lineage>
        <taxon>Bacteria</taxon>
        <taxon>Bacillati</taxon>
        <taxon>Bacillota</taxon>
        <taxon>Clostridia</taxon>
        <taxon>Lachnospirales</taxon>
        <taxon>Cellulosilyticaceae</taxon>
        <taxon>Cellulosilyticum</taxon>
    </lineage>
</organism>
<dbReference type="AlphaFoldDB" id="F2JNW2"/>
<dbReference type="KEGG" id="cle:Clole_0727"/>
<keyword evidence="2" id="KW-1185">Reference proteome</keyword>
<dbReference type="HOGENOM" id="CLU_1370047_0_0_9"/>